<comment type="caution">
    <text evidence="1">The sequence shown here is derived from an EMBL/GenBank/DDBJ whole genome shotgun (WGS) entry which is preliminary data.</text>
</comment>
<dbReference type="EMBL" id="CM042050">
    <property type="protein sequence ID" value="KAI3734611.1"/>
    <property type="molecule type" value="Genomic_DNA"/>
</dbReference>
<gene>
    <name evidence="1" type="ORF">L6452_14083</name>
</gene>
<evidence type="ECO:0000313" key="2">
    <source>
        <dbReference type="Proteomes" id="UP001055879"/>
    </source>
</evidence>
<accession>A0ACB9CK29</accession>
<reference evidence="2" key="1">
    <citation type="journal article" date="2022" name="Mol. Ecol. Resour.">
        <title>The genomes of chicory, endive, great burdock and yacon provide insights into Asteraceae palaeo-polyploidization history and plant inulin production.</title>
        <authorList>
            <person name="Fan W."/>
            <person name="Wang S."/>
            <person name="Wang H."/>
            <person name="Wang A."/>
            <person name="Jiang F."/>
            <person name="Liu H."/>
            <person name="Zhao H."/>
            <person name="Xu D."/>
            <person name="Zhang Y."/>
        </authorList>
    </citation>
    <scope>NUCLEOTIDE SEQUENCE [LARGE SCALE GENOMIC DNA]</scope>
    <source>
        <strain evidence="2">cv. Niubang</strain>
    </source>
</reference>
<evidence type="ECO:0000313" key="1">
    <source>
        <dbReference type="EMBL" id="KAI3734611.1"/>
    </source>
</evidence>
<protein>
    <submittedName>
        <fullName evidence="1">Uncharacterized protein</fullName>
    </submittedName>
</protein>
<reference evidence="1 2" key="2">
    <citation type="journal article" date="2022" name="Mol. Ecol. Resour.">
        <title>The genomes of chicory, endive, great burdock and yacon provide insights into Asteraceae paleo-polyploidization history and plant inulin production.</title>
        <authorList>
            <person name="Fan W."/>
            <person name="Wang S."/>
            <person name="Wang H."/>
            <person name="Wang A."/>
            <person name="Jiang F."/>
            <person name="Liu H."/>
            <person name="Zhao H."/>
            <person name="Xu D."/>
            <person name="Zhang Y."/>
        </authorList>
    </citation>
    <scope>NUCLEOTIDE SEQUENCE [LARGE SCALE GENOMIC DNA]</scope>
    <source>
        <strain evidence="2">cv. Niubang</strain>
    </source>
</reference>
<keyword evidence="2" id="KW-1185">Reference proteome</keyword>
<name>A0ACB9CK29_ARCLA</name>
<dbReference type="Proteomes" id="UP001055879">
    <property type="component" value="Linkage Group LG04"/>
</dbReference>
<sequence length="150" mass="17425">MSDAIYDKYHSQNHFLDTHDDVWYAGRTVLLATLSSYSSHSYEIPADTPTAGGCTSLDLNVFSRMLRIQPESNEQFTYTPYTTMPEPTRTQVHVENQPEDFLDALFVLETRFTTLYEQDKLGHEMTKAMYKWHLNKNYLTEKGPVIFSKL</sequence>
<organism evidence="1 2">
    <name type="scientific">Arctium lappa</name>
    <name type="common">Greater burdock</name>
    <name type="synonym">Lappa major</name>
    <dbReference type="NCBI Taxonomy" id="4217"/>
    <lineage>
        <taxon>Eukaryota</taxon>
        <taxon>Viridiplantae</taxon>
        <taxon>Streptophyta</taxon>
        <taxon>Embryophyta</taxon>
        <taxon>Tracheophyta</taxon>
        <taxon>Spermatophyta</taxon>
        <taxon>Magnoliopsida</taxon>
        <taxon>eudicotyledons</taxon>
        <taxon>Gunneridae</taxon>
        <taxon>Pentapetalae</taxon>
        <taxon>asterids</taxon>
        <taxon>campanulids</taxon>
        <taxon>Asterales</taxon>
        <taxon>Asteraceae</taxon>
        <taxon>Carduoideae</taxon>
        <taxon>Cardueae</taxon>
        <taxon>Arctiinae</taxon>
        <taxon>Arctium</taxon>
    </lineage>
</organism>
<proteinExistence type="predicted"/>